<protein>
    <submittedName>
        <fullName evidence="3">Transcription termination/antitermination factor NusG</fullName>
    </submittedName>
</protein>
<reference evidence="3" key="1">
    <citation type="submission" date="2011-01" db="EMBL/GenBank/DDBJ databases">
        <authorList>
            <person name="Muzny D."/>
            <person name="Qin X."/>
            <person name="Buhay C."/>
            <person name="Dugan-Rocha S."/>
            <person name="Ding Y."/>
            <person name="Chen G."/>
            <person name="Hawes A."/>
            <person name="Holder M."/>
            <person name="Jhangiani S."/>
            <person name="Johnson A."/>
            <person name="Khan Z."/>
            <person name="Li Z."/>
            <person name="Liu W."/>
            <person name="Liu X."/>
            <person name="Perez L."/>
            <person name="Shen H."/>
            <person name="Wang Q."/>
            <person name="Watt J."/>
            <person name="Xi L."/>
            <person name="Xin Y."/>
            <person name="Zhou J."/>
            <person name="Deng J."/>
            <person name="Jiang H."/>
            <person name="Liu Y."/>
            <person name="Qu J."/>
            <person name="Song X.-Z."/>
            <person name="Zhang L."/>
            <person name="Villasana D."/>
            <person name="Johnson A."/>
            <person name="Liu J."/>
            <person name="Liyanage D."/>
            <person name="Lorensuhewa L."/>
            <person name="Robinson T."/>
            <person name="Song A."/>
            <person name="Song B.-B."/>
            <person name="Dinh H."/>
            <person name="Thornton R."/>
            <person name="Coyle M."/>
            <person name="Francisco L."/>
            <person name="Jackson L."/>
            <person name="Javaid M."/>
            <person name="Korchina V."/>
            <person name="Kovar C."/>
            <person name="Mata R."/>
            <person name="Mathew T."/>
            <person name="Ngo R."/>
            <person name="Nguyen L."/>
            <person name="Nguyen N."/>
            <person name="Okwuonu G."/>
            <person name="Ongeri F."/>
            <person name="Pham C."/>
            <person name="Simmons D."/>
            <person name="Wilczek-Boney K."/>
            <person name="Hale W."/>
            <person name="Jakkamsetti A."/>
            <person name="Pham P."/>
            <person name="Ruth R."/>
            <person name="San Lucas F."/>
            <person name="Warren J."/>
            <person name="Zhang J."/>
            <person name="Zhao Z."/>
            <person name="Zhou C."/>
            <person name="Zhu D."/>
            <person name="Lee S."/>
            <person name="Bess C."/>
            <person name="Blankenburg K."/>
            <person name="Forbes L."/>
            <person name="Fu Q."/>
            <person name="Gubbala S."/>
            <person name="Hirani K."/>
            <person name="Jayaseelan J.C."/>
            <person name="Lara F."/>
            <person name="Munidasa M."/>
            <person name="Palculict T."/>
            <person name="Patil S."/>
            <person name="Pu L.-L."/>
            <person name="Saada N."/>
            <person name="Tang L."/>
            <person name="Weissenberger G."/>
            <person name="Zhu Y."/>
            <person name="Hemphill L."/>
            <person name="Shang Y."/>
            <person name="Youmans B."/>
            <person name="Ayvaz T."/>
            <person name="Ross M."/>
            <person name="Santibanez J."/>
            <person name="Aqrawi P."/>
            <person name="Gross S."/>
            <person name="Joshi V."/>
            <person name="Fowler G."/>
            <person name="Nazareth L."/>
            <person name="Reid J."/>
            <person name="Worley K."/>
            <person name="Petrosino J."/>
            <person name="Highlander S."/>
            <person name="Gibbs R."/>
        </authorList>
    </citation>
    <scope>NUCLEOTIDE SEQUENCE [LARGE SCALE GENOMIC DNA]</scope>
    <source>
        <strain evidence="3">ATCC 33269</strain>
    </source>
</reference>
<proteinExistence type="predicted"/>
<dbReference type="eggNOG" id="COG0250">
    <property type="taxonomic scope" value="Bacteria"/>
</dbReference>
<dbReference type="EMBL" id="AEPE02000006">
    <property type="protein sequence ID" value="EFZ36209.1"/>
    <property type="molecule type" value="Genomic_DNA"/>
</dbReference>
<dbReference type="Pfam" id="PF02357">
    <property type="entry name" value="NusG"/>
    <property type="match status" value="1"/>
</dbReference>
<dbReference type="SUPFAM" id="SSF82679">
    <property type="entry name" value="N-utilization substance G protein NusG, N-terminal domain"/>
    <property type="match status" value="1"/>
</dbReference>
<dbReference type="GO" id="GO:0006354">
    <property type="term" value="P:DNA-templated transcription elongation"/>
    <property type="evidence" value="ECO:0007669"/>
    <property type="project" value="InterPro"/>
</dbReference>
<dbReference type="STRING" id="28134.SAMN05444288_2130"/>
<keyword evidence="4" id="KW-1185">Reference proteome</keyword>
<dbReference type="Gene3D" id="3.30.70.940">
    <property type="entry name" value="NusG, N-terminal domain"/>
    <property type="match status" value="1"/>
</dbReference>
<name>E7RSK8_9BACT</name>
<evidence type="ECO:0000313" key="3">
    <source>
        <dbReference type="EMBL" id="EFZ36209.1"/>
    </source>
</evidence>
<feature type="domain" description="NusG-like N-terminal" evidence="2">
    <location>
        <begin position="28"/>
        <end position="122"/>
    </location>
</feature>
<dbReference type="RefSeq" id="WP_004370507.1">
    <property type="nucleotide sequence ID" value="NZ_GL833119.1"/>
</dbReference>
<evidence type="ECO:0000259" key="2">
    <source>
        <dbReference type="Pfam" id="PF02357"/>
    </source>
</evidence>
<evidence type="ECO:0000256" key="1">
    <source>
        <dbReference type="ARBA" id="ARBA00023163"/>
    </source>
</evidence>
<dbReference type="HOGENOM" id="CLU_116148_0_0_10"/>
<dbReference type="AlphaFoldDB" id="E7RSK8"/>
<dbReference type="InterPro" id="IPR006645">
    <property type="entry name" value="NGN-like_dom"/>
</dbReference>
<gene>
    <name evidence="3" type="ORF">HMPREF0663_12276</name>
</gene>
<sequence>MNIDNAHDLNISLQHKVYKTDCEDECPWYAIRLFNSCQKGVSEALKALQLECFIPMEYVDINTEGQILQFKLRPVIHNLLFLKKTKTEQEIRNILTDMPYRLSVIRKDDVHTDYYEIPARQMFEFQTMCNPDILMRKYLSEDEAKLKAGTPVTVQHGPLKGMTGRLVRSNKKYFLLKEVPGMGVMLKVSRWCCKPLNEF</sequence>
<comment type="caution">
    <text evidence="3">The sequence shown here is derived from an EMBL/GenBank/DDBJ whole genome shotgun (WGS) entry which is preliminary data.</text>
</comment>
<organism evidence="3 4">
    <name type="scientific">Hoylesella oralis ATCC 33269</name>
    <dbReference type="NCBI Taxonomy" id="873533"/>
    <lineage>
        <taxon>Bacteria</taxon>
        <taxon>Pseudomonadati</taxon>
        <taxon>Bacteroidota</taxon>
        <taxon>Bacteroidia</taxon>
        <taxon>Bacteroidales</taxon>
        <taxon>Prevotellaceae</taxon>
        <taxon>Hoylesella</taxon>
    </lineage>
</organism>
<accession>E7RSK8</accession>
<dbReference type="NCBIfam" id="NF033644">
    <property type="entry name" value="antiterm_UpxY"/>
    <property type="match status" value="1"/>
</dbReference>
<dbReference type="InterPro" id="IPR036735">
    <property type="entry name" value="NGN_dom_sf"/>
</dbReference>
<dbReference type="Proteomes" id="UP000005580">
    <property type="component" value="Unassembled WGS sequence"/>
</dbReference>
<dbReference type="CDD" id="cd09895">
    <property type="entry name" value="NGN_SP_UpxY"/>
    <property type="match status" value="1"/>
</dbReference>
<keyword evidence="1" id="KW-0804">Transcription</keyword>
<evidence type="ECO:0000313" key="4">
    <source>
        <dbReference type="Proteomes" id="UP000005580"/>
    </source>
</evidence>